<evidence type="ECO:0000313" key="1">
    <source>
        <dbReference type="EMBL" id="TQD40777.1"/>
    </source>
</evidence>
<organism evidence="1 2">
    <name type="scientific">Haloflavibacter putidus</name>
    <dbReference type="NCBI Taxonomy" id="2576776"/>
    <lineage>
        <taxon>Bacteria</taxon>
        <taxon>Pseudomonadati</taxon>
        <taxon>Bacteroidota</taxon>
        <taxon>Flavobacteriia</taxon>
        <taxon>Flavobacteriales</taxon>
        <taxon>Flavobacteriaceae</taxon>
        <taxon>Haloflavibacter</taxon>
    </lineage>
</organism>
<dbReference type="InterPro" id="IPR025350">
    <property type="entry name" value="DUF4254"/>
</dbReference>
<reference evidence="1 2" key="1">
    <citation type="submission" date="2019-06" db="EMBL/GenBank/DDBJ databases">
        <title>Flavibacter putida gen. nov., sp. nov., a novel marine bacterium of the family Flavobacteriaceae isolated from coastal seawater.</title>
        <authorList>
            <person name="Feng X."/>
        </authorList>
    </citation>
    <scope>NUCLEOTIDE SEQUENCE [LARGE SCALE GENOMIC DNA]</scope>
    <source>
        <strain evidence="1 2">PLHSN227</strain>
    </source>
</reference>
<sequence>MKAEKTKFSDKANRVFKEVIEKYHEINTVNQPFENPYNDKNELIEHLLYRKCWIDTVQWHYEDIIRDPEIDPVTALEIKRKIDASNQDRTDTVEYIDSYFLDLFKNVEPKEDATINTESPAWGVDRLSILALKIYHMNEEANREDASQEHQMKCQAKLDVLLEQRVDLSMAINQLLEDIAAGRKYMKVYRQMKMYNDDELNPILRQKK</sequence>
<keyword evidence="2" id="KW-1185">Reference proteome</keyword>
<gene>
    <name evidence="1" type="ORF">FKR84_02005</name>
</gene>
<dbReference type="AlphaFoldDB" id="A0A507ZV04"/>
<dbReference type="RefSeq" id="WP_141420509.1">
    <property type="nucleotide sequence ID" value="NZ_VIAR01000001.1"/>
</dbReference>
<dbReference type="EMBL" id="VIAR01000001">
    <property type="protein sequence ID" value="TQD40777.1"/>
    <property type="molecule type" value="Genomic_DNA"/>
</dbReference>
<protein>
    <submittedName>
        <fullName evidence="1">DUF4254 domain-containing protein</fullName>
    </submittedName>
</protein>
<proteinExistence type="predicted"/>
<dbReference type="Pfam" id="PF14063">
    <property type="entry name" value="DUF4254"/>
    <property type="match status" value="1"/>
</dbReference>
<name>A0A507ZV04_9FLAO</name>
<dbReference type="Proteomes" id="UP000317169">
    <property type="component" value="Unassembled WGS sequence"/>
</dbReference>
<comment type="caution">
    <text evidence="1">The sequence shown here is derived from an EMBL/GenBank/DDBJ whole genome shotgun (WGS) entry which is preliminary data.</text>
</comment>
<evidence type="ECO:0000313" key="2">
    <source>
        <dbReference type="Proteomes" id="UP000317169"/>
    </source>
</evidence>
<accession>A0A507ZV04</accession>
<dbReference type="OrthoDB" id="9805817at2"/>